<comment type="caution">
    <text evidence="2">The sequence shown here is derived from an EMBL/GenBank/DDBJ whole genome shotgun (WGS) entry which is preliminary data.</text>
</comment>
<accession>K2J313</accession>
<dbReference type="InterPro" id="IPR007360">
    <property type="entry name" value="SirB"/>
</dbReference>
<reference evidence="2 3" key="1">
    <citation type="journal article" date="2012" name="J. Bacteriol.">
        <title>Genome Sequence of Gallaecimonas xiamenensis Type Strain 3-C-1.</title>
        <authorList>
            <person name="Lai Q."/>
            <person name="Wang L."/>
            <person name="Wang W."/>
            <person name="Shao Z."/>
        </authorList>
    </citation>
    <scope>NUCLEOTIDE SEQUENCE [LARGE SCALE GENOMIC DNA]</scope>
    <source>
        <strain evidence="2 3">3-C-1</strain>
    </source>
</reference>
<feature type="transmembrane region" description="Helical" evidence="1">
    <location>
        <begin position="69"/>
        <end position="87"/>
    </location>
</feature>
<feature type="transmembrane region" description="Helical" evidence="1">
    <location>
        <begin position="99"/>
        <end position="117"/>
    </location>
</feature>
<dbReference type="PIRSF" id="PIRSF005610">
    <property type="entry name" value="SirB"/>
    <property type="match status" value="1"/>
</dbReference>
<dbReference type="RefSeq" id="WP_008485940.1">
    <property type="nucleotide sequence ID" value="NZ_AMRI01000024.1"/>
</dbReference>
<dbReference type="PANTHER" id="PTHR39594:SF1">
    <property type="entry name" value="PROTEIN YCHQ"/>
    <property type="match status" value="1"/>
</dbReference>
<sequence>MSYPLLKSLHISLAMLTVVFFLWRASRSIFDPANLPRWARIAPHLIDSLLLLAGLWLMVQLGQYPFKDAWLTAKVLGLLAYIALGTLAIKRGRTKSARALATLGALLVFIYIVGVALNHSPRAWF</sequence>
<evidence type="ECO:0000313" key="2">
    <source>
        <dbReference type="EMBL" id="EKE69493.1"/>
    </source>
</evidence>
<feature type="transmembrane region" description="Helical" evidence="1">
    <location>
        <begin position="6"/>
        <end position="23"/>
    </location>
</feature>
<protein>
    <submittedName>
        <fullName evidence="2">Invasion gene expression up-regulator SirB</fullName>
    </submittedName>
</protein>
<dbReference type="AlphaFoldDB" id="K2J313"/>
<dbReference type="STRING" id="745411.B3C1_15317"/>
<keyword evidence="1" id="KW-1133">Transmembrane helix</keyword>
<dbReference type="Proteomes" id="UP000006755">
    <property type="component" value="Unassembled WGS sequence"/>
</dbReference>
<proteinExistence type="predicted"/>
<dbReference type="EMBL" id="AMRI01000024">
    <property type="protein sequence ID" value="EKE69493.1"/>
    <property type="molecule type" value="Genomic_DNA"/>
</dbReference>
<dbReference type="OrthoDB" id="5588650at2"/>
<gene>
    <name evidence="2" type="ORF">B3C1_15317</name>
</gene>
<organism evidence="2 3">
    <name type="scientific">Gallaecimonas xiamenensis 3-C-1</name>
    <dbReference type="NCBI Taxonomy" id="745411"/>
    <lineage>
        <taxon>Bacteria</taxon>
        <taxon>Pseudomonadati</taxon>
        <taxon>Pseudomonadota</taxon>
        <taxon>Gammaproteobacteria</taxon>
        <taxon>Enterobacterales</taxon>
        <taxon>Gallaecimonadaceae</taxon>
        <taxon>Gallaecimonas</taxon>
    </lineage>
</organism>
<evidence type="ECO:0000313" key="3">
    <source>
        <dbReference type="Proteomes" id="UP000006755"/>
    </source>
</evidence>
<dbReference type="Pfam" id="PF04247">
    <property type="entry name" value="SirB"/>
    <property type="match status" value="1"/>
</dbReference>
<dbReference type="eggNOG" id="COG3094">
    <property type="taxonomic scope" value="Bacteria"/>
</dbReference>
<feature type="transmembrane region" description="Helical" evidence="1">
    <location>
        <begin position="44"/>
        <end position="63"/>
    </location>
</feature>
<keyword evidence="3" id="KW-1185">Reference proteome</keyword>
<dbReference type="PANTHER" id="PTHR39594">
    <property type="entry name" value="PROTEIN YCHQ"/>
    <property type="match status" value="1"/>
</dbReference>
<keyword evidence="1" id="KW-0472">Membrane</keyword>
<keyword evidence="1" id="KW-0812">Transmembrane</keyword>
<evidence type="ECO:0000256" key="1">
    <source>
        <dbReference type="SAM" id="Phobius"/>
    </source>
</evidence>
<name>K2J313_9GAMM</name>
<dbReference type="GO" id="GO:0005886">
    <property type="term" value="C:plasma membrane"/>
    <property type="evidence" value="ECO:0007669"/>
    <property type="project" value="TreeGrafter"/>
</dbReference>